<sequence>MFDIPLNIRFLALFFLSNISNPSDICLFSAFKTPISAFNNLFSARIPSSLPTNLLCKSSIFESNSLLIFNISIFRQKTVHTDGSLCRNE</sequence>
<proteinExistence type="predicted"/>
<dbReference type="AlphaFoldDB" id="A0A224XYX2"/>
<protein>
    <submittedName>
        <fullName evidence="1">Putative secreted protein</fullName>
    </submittedName>
</protein>
<reference evidence="1" key="1">
    <citation type="journal article" date="2018" name="PLoS Negl. Trop. Dis.">
        <title>An insight into the salivary gland and fat body transcriptome of Panstrongylus lignarius (Hemiptera: Heteroptera), the main vector of Chagas disease in Peru.</title>
        <authorList>
            <person name="Nevoa J.C."/>
            <person name="Mendes M.T."/>
            <person name="da Silva M.V."/>
            <person name="Soares S.C."/>
            <person name="Oliveira C.J.F."/>
            <person name="Ribeiro J.M.C."/>
        </authorList>
    </citation>
    <scope>NUCLEOTIDE SEQUENCE</scope>
</reference>
<accession>A0A224XYX2</accession>
<organism evidence="1">
    <name type="scientific">Panstrongylus lignarius</name>
    <dbReference type="NCBI Taxonomy" id="156445"/>
    <lineage>
        <taxon>Eukaryota</taxon>
        <taxon>Metazoa</taxon>
        <taxon>Ecdysozoa</taxon>
        <taxon>Arthropoda</taxon>
        <taxon>Hexapoda</taxon>
        <taxon>Insecta</taxon>
        <taxon>Pterygota</taxon>
        <taxon>Neoptera</taxon>
        <taxon>Paraneoptera</taxon>
        <taxon>Hemiptera</taxon>
        <taxon>Heteroptera</taxon>
        <taxon>Panheteroptera</taxon>
        <taxon>Cimicomorpha</taxon>
        <taxon>Reduviidae</taxon>
        <taxon>Triatominae</taxon>
        <taxon>Panstrongylus</taxon>
    </lineage>
</organism>
<evidence type="ECO:0000313" key="1">
    <source>
        <dbReference type="EMBL" id="JAW15218.1"/>
    </source>
</evidence>
<dbReference type="EMBL" id="GFTR01001208">
    <property type="protein sequence ID" value="JAW15218.1"/>
    <property type="molecule type" value="Transcribed_RNA"/>
</dbReference>
<name>A0A224XYX2_9HEMI</name>